<dbReference type="Proteomes" id="UP001189429">
    <property type="component" value="Unassembled WGS sequence"/>
</dbReference>
<evidence type="ECO:0000256" key="2">
    <source>
        <dbReference type="SAM" id="MobiDB-lite"/>
    </source>
</evidence>
<reference evidence="3" key="1">
    <citation type="submission" date="2023-10" db="EMBL/GenBank/DDBJ databases">
        <authorList>
            <person name="Chen Y."/>
            <person name="Shah S."/>
            <person name="Dougan E. K."/>
            <person name="Thang M."/>
            <person name="Chan C."/>
        </authorList>
    </citation>
    <scope>NUCLEOTIDE SEQUENCE [LARGE SCALE GENOMIC DNA]</scope>
</reference>
<evidence type="ECO:0000313" key="3">
    <source>
        <dbReference type="EMBL" id="CAK0868830.1"/>
    </source>
</evidence>
<comment type="caution">
    <text evidence="3">The sequence shown here is derived from an EMBL/GenBank/DDBJ whole genome shotgun (WGS) entry which is preliminary data.</text>
</comment>
<keyword evidence="1" id="KW-0175">Coiled coil</keyword>
<dbReference type="EMBL" id="CAUYUJ010016787">
    <property type="protein sequence ID" value="CAK0868830.1"/>
    <property type="molecule type" value="Genomic_DNA"/>
</dbReference>
<accession>A0ABN9VAC8</accession>
<name>A0ABN9VAC8_9DINO</name>
<keyword evidence="4" id="KW-1185">Reference proteome</keyword>
<evidence type="ECO:0000256" key="1">
    <source>
        <dbReference type="SAM" id="Coils"/>
    </source>
</evidence>
<protein>
    <submittedName>
        <fullName evidence="3">Uncharacterized protein</fullName>
    </submittedName>
</protein>
<organism evidence="3 4">
    <name type="scientific">Prorocentrum cordatum</name>
    <dbReference type="NCBI Taxonomy" id="2364126"/>
    <lineage>
        <taxon>Eukaryota</taxon>
        <taxon>Sar</taxon>
        <taxon>Alveolata</taxon>
        <taxon>Dinophyceae</taxon>
        <taxon>Prorocentrales</taxon>
        <taxon>Prorocentraceae</taxon>
        <taxon>Prorocentrum</taxon>
    </lineage>
</organism>
<evidence type="ECO:0000313" key="4">
    <source>
        <dbReference type="Proteomes" id="UP001189429"/>
    </source>
</evidence>
<feature type="region of interest" description="Disordered" evidence="2">
    <location>
        <begin position="1"/>
        <end position="25"/>
    </location>
</feature>
<proteinExistence type="predicted"/>
<sequence>MEVDSGPPAAASGAGVSTEDKQAQRPAEIKDLEANLKAIKALESAWAAEHKIGLMAKLEKLRLEVHDAKVLHAPAHVLDNRVRAQQIKTTLQAKLAEAEEMVDKAKVA</sequence>
<feature type="coiled-coil region" evidence="1">
    <location>
        <begin position="81"/>
        <end position="108"/>
    </location>
</feature>
<feature type="compositionally biased region" description="Low complexity" evidence="2">
    <location>
        <begin position="1"/>
        <end position="15"/>
    </location>
</feature>
<gene>
    <name evidence="3" type="ORF">PCOR1329_LOCUS55368</name>
</gene>